<feature type="domain" description="CRM" evidence="4">
    <location>
        <begin position="109"/>
        <end position="208"/>
    </location>
</feature>
<reference evidence="6" key="1">
    <citation type="submission" date="2024-06" db="EMBL/GenBank/DDBJ databases">
        <authorList>
            <person name="Ryan C."/>
        </authorList>
    </citation>
    <scope>NUCLEOTIDE SEQUENCE [LARGE SCALE GENOMIC DNA]</scope>
</reference>
<dbReference type="EMBL" id="OZ075125">
    <property type="protein sequence ID" value="CAL4934358.1"/>
    <property type="molecule type" value="Genomic_DNA"/>
</dbReference>
<keyword evidence="1 2" id="KW-0694">RNA-binding</keyword>
<accession>A0ABC8XYX1</accession>
<dbReference type="PROSITE" id="PS51295">
    <property type="entry name" value="CRM"/>
    <property type="match status" value="1"/>
</dbReference>
<evidence type="ECO:0000259" key="4">
    <source>
        <dbReference type="PROSITE" id="PS51295"/>
    </source>
</evidence>
<evidence type="ECO:0000256" key="2">
    <source>
        <dbReference type="PROSITE-ProRule" id="PRU00626"/>
    </source>
</evidence>
<dbReference type="PANTHER" id="PTHR47714">
    <property type="entry name" value="CRS1/YHBY DOMAIN CONTAINING PROTEIN, EXPRESSED"/>
    <property type="match status" value="1"/>
</dbReference>
<dbReference type="AlphaFoldDB" id="A0ABC8XYX1"/>
<dbReference type="Pfam" id="PF01985">
    <property type="entry name" value="CRS1_YhbY"/>
    <property type="match status" value="1"/>
</dbReference>
<protein>
    <recommendedName>
        <fullName evidence="4">CRM domain-containing protein</fullName>
    </recommendedName>
</protein>
<proteinExistence type="predicted"/>
<dbReference type="Gene3D" id="3.30.110.60">
    <property type="entry name" value="YhbY-like"/>
    <property type="match status" value="1"/>
</dbReference>
<dbReference type="InterPro" id="IPR035920">
    <property type="entry name" value="YhbY-like_sf"/>
</dbReference>
<dbReference type="Proteomes" id="UP001497457">
    <property type="component" value="Chromosome 15b"/>
</dbReference>
<evidence type="ECO:0000256" key="3">
    <source>
        <dbReference type="SAM" id="MobiDB-lite"/>
    </source>
</evidence>
<dbReference type="SUPFAM" id="SSF75471">
    <property type="entry name" value="YhbY-like"/>
    <property type="match status" value="1"/>
</dbReference>
<feature type="region of interest" description="Disordered" evidence="3">
    <location>
        <begin position="67"/>
        <end position="104"/>
    </location>
</feature>
<feature type="compositionally biased region" description="Basic and acidic residues" evidence="3">
    <location>
        <begin position="214"/>
        <end position="239"/>
    </location>
</feature>
<reference evidence="5 6" key="2">
    <citation type="submission" date="2024-10" db="EMBL/GenBank/DDBJ databases">
        <authorList>
            <person name="Ryan C."/>
        </authorList>
    </citation>
    <scope>NUCLEOTIDE SEQUENCE [LARGE SCALE GENOMIC DNA]</scope>
</reference>
<evidence type="ECO:0000313" key="6">
    <source>
        <dbReference type="Proteomes" id="UP001497457"/>
    </source>
</evidence>
<feature type="compositionally biased region" description="Polar residues" evidence="3">
    <location>
        <begin position="249"/>
        <end position="272"/>
    </location>
</feature>
<dbReference type="GO" id="GO:0003723">
    <property type="term" value="F:RNA binding"/>
    <property type="evidence" value="ECO:0007669"/>
    <property type="project" value="UniProtKB-UniRule"/>
</dbReference>
<name>A0ABC8XYX1_9POAL</name>
<dbReference type="SMART" id="SM01103">
    <property type="entry name" value="CRS1_YhbY"/>
    <property type="match status" value="1"/>
</dbReference>
<dbReference type="PANTHER" id="PTHR47714:SF1">
    <property type="entry name" value="RNA-BINDING CRS1 _ YHBY (CRM) DOMAIN PROTEIN"/>
    <property type="match status" value="1"/>
</dbReference>
<evidence type="ECO:0000313" key="5">
    <source>
        <dbReference type="EMBL" id="CAL4934358.1"/>
    </source>
</evidence>
<organism evidence="5 6">
    <name type="scientific">Urochloa decumbens</name>
    <dbReference type="NCBI Taxonomy" id="240449"/>
    <lineage>
        <taxon>Eukaryota</taxon>
        <taxon>Viridiplantae</taxon>
        <taxon>Streptophyta</taxon>
        <taxon>Embryophyta</taxon>
        <taxon>Tracheophyta</taxon>
        <taxon>Spermatophyta</taxon>
        <taxon>Magnoliopsida</taxon>
        <taxon>Liliopsida</taxon>
        <taxon>Poales</taxon>
        <taxon>Poaceae</taxon>
        <taxon>PACMAD clade</taxon>
        <taxon>Panicoideae</taxon>
        <taxon>Panicodae</taxon>
        <taxon>Paniceae</taxon>
        <taxon>Melinidinae</taxon>
        <taxon>Urochloa</taxon>
    </lineage>
</organism>
<sequence length="272" mass="29469">MAAAAAAAAAAVTLLRLPLARVSFHLRSVPAPRLPPPRLRISTSHRFLSSLGHGSASAAVDSAIAAPDAEGDPVDAAEESHEEESTAEAEAEAEAEEPRSFVLPRLPRPKLSVKERKELASYAHGLGKKLKSQQVGKGGVTPNLVSAFSDNLESNELLKLKIHGNCPGELPDVILQLEESTGSIAVDQIGRSVILYRPSSSKMKKRQEVAENARRFARSKEESARRFVKSEESFEERPRNGPSRRFVKSGSTFRSQQNRRPMASKGSSYSHG</sequence>
<keyword evidence="6" id="KW-1185">Reference proteome</keyword>
<evidence type="ECO:0000256" key="1">
    <source>
        <dbReference type="ARBA" id="ARBA00022884"/>
    </source>
</evidence>
<feature type="compositionally biased region" description="Acidic residues" evidence="3">
    <location>
        <begin position="69"/>
        <end position="95"/>
    </location>
</feature>
<feature type="region of interest" description="Disordered" evidence="3">
    <location>
        <begin position="214"/>
        <end position="272"/>
    </location>
</feature>
<dbReference type="InterPro" id="IPR001890">
    <property type="entry name" value="RNA-binding_CRM"/>
</dbReference>
<dbReference type="FunFam" id="3.30.110.60:FF:000004">
    <property type="entry name" value="RNA-binding CRS1 / YhbY (CRM) domain protein"/>
    <property type="match status" value="1"/>
</dbReference>
<gene>
    <name evidence="5" type="ORF">URODEC1_LOCUS28623</name>
</gene>